<comment type="caution">
    <text evidence="1">The sequence shown here is derived from an EMBL/GenBank/DDBJ whole genome shotgun (WGS) entry which is preliminary data.</text>
</comment>
<keyword evidence="2" id="KW-1185">Reference proteome</keyword>
<evidence type="ECO:0000313" key="2">
    <source>
        <dbReference type="Proteomes" id="UP000784294"/>
    </source>
</evidence>
<dbReference type="Proteomes" id="UP000784294">
    <property type="component" value="Unassembled WGS sequence"/>
</dbReference>
<dbReference type="AlphaFoldDB" id="A0A3S5A7Z6"/>
<accession>A0A3S5A7Z6</accession>
<reference evidence="1" key="1">
    <citation type="submission" date="2018-11" db="EMBL/GenBank/DDBJ databases">
        <authorList>
            <consortium name="Pathogen Informatics"/>
        </authorList>
    </citation>
    <scope>NUCLEOTIDE SEQUENCE</scope>
</reference>
<sequence length="97" mass="11187">MIPTIRQWTWYIHKRFTGIVVGSINEFSHSPHKAMNGSKGQFLDKRSAENGYTITPLSVVVYLYTLYPLIPLPPYQVHRLMLGMMTTSDKVRFTKSP</sequence>
<evidence type="ECO:0000313" key="1">
    <source>
        <dbReference type="EMBL" id="VEL14208.1"/>
    </source>
</evidence>
<dbReference type="EMBL" id="CAAALY010020356">
    <property type="protein sequence ID" value="VEL14208.1"/>
    <property type="molecule type" value="Genomic_DNA"/>
</dbReference>
<gene>
    <name evidence="1" type="ORF">PXEA_LOCUS7648</name>
</gene>
<proteinExistence type="predicted"/>
<protein>
    <submittedName>
        <fullName evidence="1">Uncharacterized protein</fullName>
    </submittedName>
</protein>
<name>A0A3S5A7Z6_9PLAT</name>
<organism evidence="1 2">
    <name type="scientific">Protopolystoma xenopodis</name>
    <dbReference type="NCBI Taxonomy" id="117903"/>
    <lineage>
        <taxon>Eukaryota</taxon>
        <taxon>Metazoa</taxon>
        <taxon>Spiralia</taxon>
        <taxon>Lophotrochozoa</taxon>
        <taxon>Platyhelminthes</taxon>
        <taxon>Monogenea</taxon>
        <taxon>Polyopisthocotylea</taxon>
        <taxon>Polystomatidea</taxon>
        <taxon>Polystomatidae</taxon>
        <taxon>Protopolystoma</taxon>
    </lineage>
</organism>